<reference evidence="2" key="1">
    <citation type="journal article" date="2002" name="Science">
        <title>The draft genome of Ciona intestinalis: insights into chordate and vertebrate origins.</title>
        <authorList>
            <person name="Dehal P."/>
            <person name="Satou Y."/>
            <person name="Campbell R.K."/>
            <person name="Chapman J."/>
            <person name="Degnan B."/>
            <person name="De Tomaso A."/>
            <person name="Davidson B."/>
            <person name="Di Gregorio A."/>
            <person name="Gelpke M."/>
            <person name="Goodstein D.M."/>
            <person name="Harafuji N."/>
            <person name="Hastings K.E."/>
            <person name="Ho I."/>
            <person name="Hotta K."/>
            <person name="Huang W."/>
            <person name="Kawashima T."/>
            <person name="Lemaire P."/>
            <person name="Martinez D."/>
            <person name="Meinertzhagen I.A."/>
            <person name="Necula S."/>
            <person name="Nonaka M."/>
            <person name="Putnam N."/>
            <person name="Rash S."/>
            <person name="Saiga H."/>
            <person name="Satake M."/>
            <person name="Terry A."/>
            <person name="Yamada L."/>
            <person name="Wang H.G."/>
            <person name="Awazu S."/>
            <person name="Azumi K."/>
            <person name="Boore J."/>
            <person name="Branno M."/>
            <person name="Chin-Bow S."/>
            <person name="DeSantis R."/>
            <person name="Doyle S."/>
            <person name="Francino P."/>
            <person name="Keys D.N."/>
            <person name="Haga S."/>
            <person name="Hayashi H."/>
            <person name="Hino K."/>
            <person name="Imai K.S."/>
            <person name="Inaba K."/>
            <person name="Kano S."/>
            <person name="Kobayashi K."/>
            <person name="Kobayashi M."/>
            <person name="Lee B.I."/>
            <person name="Makabe K.W."/>
            <person name="Manohar C."/>
            <person name="Matassi G."/>
            <person name="Medina M."/>
            <person name="Mochizuki Y."/>
            <person name="Mount S."/>
            <person name="Morishita T."/>
            <person name="Miura S."/>
            <person name="Nakayama A."/>
            <person name="Nishizaka S."/>
            <person name="Nomoto H."/>
            <person name="Ohta F."/>
            <person name="Oishi K."/>
            <person name="Rigoutsos I."/>
            <person name="Sano M."/>
            <person name="Sasaki A."/>
            <person name="Sasakura Y."/>
            <person name="Shoguchi E."/>
            <person name="Shin-i T."/>
            <person name="Spagnuolo A."/>
            <person name="Stainier D."/>
            <person name="Suzuki M.M."/>
            <person name="Tassy O."/>
            <person name="Takatori N."/>
            <person name="Tokuoka M."/>
            <person name="Yagi K."/>
            <person name="Yoshizaki F."/>
            <person name="Wada S."/>
            <person name="Zhang C."/>
            <person name="Hyatt P.D."/>
            <person name="Larimer F."/>
            <person name="Detter C."/>
            <person name="Doggett N."/>
            <person name="Glavina T."/>
            <person name="Hawkins T."/>
            <person name="Richardson P."/>
            <person name="Lucas S."/>
            <person name="Kohara Y."/>
            <person name="Levine M."/>
            <person name="Satoh N."/>
            <person name="Rokhsar D.S."/>
        </authorList>
    </citation>
    <scope>NUCLEOTIDE SEQUENCE [LARGE SCALE GENOMIC DNA]</scope>
</reference>
<dbReference type="AlphaFoldDB" id="H2Y338"/>
<dbReference type="Ensembl" id="ENSCINT00000036860.1">
    <property type="protein sequence ID" value="ENSCINP00000036323.1"/>
    <property type="gene ID" value="ENSCING00000022755.1"/>
</dbReference>
<protein>
    <submittedName>
        <fullName evidence="1">Uncharacterized protein</fullName>
    </submittedName>
</protein>
<organism evidence="1 2">
    <name type="scientific">Ciona intestinalis</name>
    <name type="common">Transparent sea squirt</name>
    <name type="synonym">Ascidia intestinalis</name>
    <dbReference type="NCBI Taxonomy" id="7719"/>
    <lineage>
        <taxon>Eukaryota</taxon>
        <taxon>Metazoa</taxon>
        <taxon>Chordata</taxon>
        <taxon>Tunicata</taxon>
        <taxon>Ascidiacea</taxon>
        <taxon>Phlebobranchia</taxon>
        <taxon>Cionidae</taxon>
        <taxon>Ciona</taxon>
    </lineage>
</organism>
<name>H2Y338_CIOIN</name>
<dbReference type="Proteomes" id="UP000008144">
    <property type="component" value="Unassembled WGS sequence"/>
</dbReference>
<evidence type="ECO:0000313" key="2">
    <source>
        <dbReference type="Proteomes" id="UP000008144"/>
    </source>
</evidence>
<accession>H2Y338</accession>
<proteinExistence type="predicted"/>
<evidence type="ECO:0000313" key="1">
    <source>
        <dbReference type="Ensembl" id="ENSCINP00000036323.1"/>
    </source>
</evidence>
<dbReference type="HOGENOM" id="CLU_2426367_0_0_1"/>
<keyword evidence="2" id="KW-1185">Reference proteome</keyword>
<reference evidence="1" key="2">
    <citation type="submission" date="2025-08" db="UniProtKB">
        <authorList>
            <consortium name="Ensembl"/>
        </authorList>
    </citation>
    <scope>IDENTIFICATION</scope>
</reference>
<sequence length="91" mass="10530">MRSITQCFCAGSVTESPRPARTTTGVDCQYWHFYTIRPFIVDSKKRVFKRNLNETGFSCLLFNQNLSSYHLFCNLPNTNVAFKVIIDKRAD</sequence>
<reference evidence="1" key="3">
    <citation type="submission" date="2025-09" db="UniProtKB">
        <authorList>
            <consortium name="Ensembl"/>
        </authorList>
    </citation>
    <scope>IDENTIFICATION</scope>
</reference>
<dbReference type="InParanoid" id="H2Y338"/>